<dbReference type="InterPro" id="IPR001876">
    <property type="entry name" value="Znf_RanBP2"/>
</dbReference>
<comment type="subcellular location">
    <subcellularLocation>
        <location evidence="1">Nucleus</location>
    </subcellularLocation>
</comment>
<feature type="compositionally biased region" description="Low complexity" evidence="10">
    <location>
        <begin position="358"/>
        <end position="369"/>
    </location>
</feature>
<feature type="region of interest" description="Disordered" evidence="10">
    <location>
        <begin position="53"/>
        <end position="76"/>
    </location>
</feature>
<reference evidence="13" key="1">
    <citation type="submission" date="2025-08" db="UniProtKB">
        <authorList>
            <consortium name="RefSeq"/>
        </authorList>
    </citation>
    <scope>IDENTIFICATION</scope>
    <source>
        <strain evidence="13">MV-25-SWS-2005</strain>
        <tissue evidence="13">Whole body</tissue>
    </source>
</reference>
<keyword evidence="7" id="KW-0539">Nucleus</keyword>
<keyword evidence="3" id="KW-0479">Metal-binding</keyword>
<keyword evidence="12" id="KW-1185">Reference proteome</keyword>
<dbReference type="CDD" id="cd12534">
    <property type="entry name" value="RRM_SARFH"/>
    <property type="match status" value="1"/>
</dbReference>
<dbReference type="Proteomes" id="UP000001819">
    <property type="component" value="Chromosome X"/>
</dbReference>
<dbReference type="Pfam" id="PF00076">
    <property type="entry name" value="RRM_1"/>
    <property type="match status" value="1"/>
</dbReference>
<dbReference type="FunFam" id="4.10.1060.10:FF:000022">
    <property type="entry name" value="Cabeza, isoform D"/>
    <property type="match status" value="1"/>
</dbReference>
<evidence type="ECO:0000256" key="2">
    <source>
        <dbReference type="ARBA" id="ARBA00008448"/>
    </source>
</evidence>
<name>A0A0R3P188_DROPS</name>
<protein>
    <submittedName>
        <fullName evidence="13">RNA-binding protein cabeza isoform X2</fullName>
    </submittedName>
</protein>
<dbReference type="GO" id="GO:0005634">
    <property type="term" value="C:nucleus"/>
    <property type="evidence" value="ECO:0007669"/>
    <property type="project" value="UniProtKB-SubCell"/>
</dbReference>
<keyword evidence="5" id="KW-0862">Zinc</keyword>
<dbReference type="InterPro" id="IPR034870">
    <property type="entry name" value="TET_fam"/>
</dbReference>
<evidence type="ECO:0000256" key="8">
    <source>
        <dbReference type="PROSITE-ProRule" id="PRU00176"/>
    </source>
</evidence>
<dbReference type="SMART" id="SM00360">
    <property type="entry name" value="RRM"/>
    <property type="match status" value="1"/>
</dbReference>
<evidence type="ECO:0000256" key="9">
    <source>
        <dbReference type="PROSITE-ProRule" id="PRU00322"/>
    </source>
</evidence>
<evidence type="ECO:0000256" key="7">
    <source>
        <dbReference type="ARBA" id="ARBA00023242"/>
    </source>
</evidence>
<dbReference type="GO" id="GO:0003723">
    <property type="term" value="F:RNA binding"/>
    <property type="evidence" value="ECO:0007669"/>
    <property type="project" value="UniProtKB-UniRule"/>
</dbReference>
<feature type="compositionally biased region" description="Gly residues" evidence="10">
    <location>
        <begin position="176"/>
        <end position="232"/>
    </location>
</feature>
<dbReference type="GeneID" id="6901731"/>
<keyword evidence="4 9" id="KW-0863">Zinc-finger</keyword>
<accession>A0A0R3P188</accession>
<dbReference type="GO" id="GO:0006355">
    <property type="term" value="P:regulation of DNA-templated transcription"/>
    <property type="evidence" value="ECO:0007669"/>
    <property type="project" value="InterPro"/>
</dbReference>
<evidence type="ECO:0000256" key="1">
    <source>
        <dbReference type="ARBA" id="ARBA00004123"/>
    </source>
</evidence>
<dbReference type="PRINTS" id="PR01228">
    <property type="entry name" value="EGGSHELL"/>
</dbReference>
<feature type="compositionally biased region" description="Basic and acidic residues" evidence="10">
    <location>
        <begin position="291"/>
        <end position="303"/>
    </location>
</feature>
<dbReference type="Pfam" id="PF00641">
    <property type="entry name" value="Zn_ribbon_RanBP"/>
    <property type="match status" value="1"/>
</dbReference>
<dbReference type="PROSITE" id="PS50102">
    <property type="entry name" value="RRM"/>
    <property type="match status" value="1"/>
</dbReference>
<dbReference type="PROSITE" id="PS50199">
    <property type="entry name" value="ZF_RANBP2_2"/>
    <property type="match status" value="1"/>
</dbReference>
<evidence type="ECO:0000313" key="12">
    <source>
        <dbReference type="Proteomes" id="UP000001819"/>
    </source>
</evidence>
<sequence length="369" mass="36425">MVAAARALIILMSLHQICSPATINHLQPNAAAEITIPVFVVPAAMAAAPAHGPTNEAAAHMGPMGGGGGSGGSGGSGDLITQDDTIFVSGMDTNTTEQDIETHFGAIGIIKKDKRTMKPKIWLYKNKDTGLSKGEATVTYDDTNAAQSAIEWFDGRVFKGANIKVSLAQRQSTWNKGGGGRGGFGGRPRGGGGGGGGGGRFDRGGGGGGGGGGGRFDRGGGGGGGGGGGAGGNVQPRDGDWKCNNCNNTNFAWRNECNRCKTPKGGEDGGGSGGSSGGYGGGGGGYGGMNDRNDRGMNDRGGDRSGGGGGGYNNRDRGGNSGGGGRYSNENGRDGGGRGGGGRGGGGGANRRDGGGAMRNDGGMRSRPY</sequence>
<feature type="compositionally biased region" description="Gly residues" evidence="10">
    <location>
        <begin position="268"/>
        <end position="288"/>
    </location>
</feature>
<proteinExistence type="inferred from homology"/>
<evidence type="ECO:0000256" key="4">
    <source>
        <dbReference type="ARBA" id="ARBA00022771"/>
    </source>
</evidence>
<dbReference type="AlphaFoldDB" id="A0A0R3P188"/>
<dbReference type="InterPro" id="IPR035979">
    <property type="entry name" value="RBD_domain_sf"/>
</dbReference>
<dbReference type="SMART" id="SM00547">
    <property type="entry name" value="ZnF_RBZ"/>
    <property type="match status" value="1"/>
</dbReference>
<dbReference type="GO" id="GO:0008270">
    <property type="term" value="F:zinc ion binding"/>
    <property type="evidence" value="ECO:0007669"/>
    <property type="project" value="UniProtKB-KW"/>
</dbReference>
<dbReference type="SUPFAM" id="SSF90209">
    <property type="entry name" value="Ran binding protein zinc finger-like"/>
    <property type="match status" value="1"/>
</dbReference>
<dbReference type="SUPFAM" id="SSF54928">
    <property type="entry name" value="RNA-binding domain, RBD"/>
    <property type="match status" value="1"/>
</dbReference>
<dbReference type="PROSITE" id="PS01358">
    <property type="entry name" value="ZF_RANBP2_1"/>
    <property type="match status" value="1"/>
</dbReference>
<evidence type="ECO:0000256" key="10">
    <source>
        <dbReference type="SAM" id="MobiDB-lite"/>
    </source>
</evidence>
<dbReference type="InterPro" id="IPR000504">
    <property type="entry name" value="RRM_dom"/>
</dbReference>
<dbReference type="PANTHER" id="PTHR23238">
    <property type="entry name" value="RNA BINDING PROTEIN"/>
    <property type="match status" value="1"/>
</dbReference>
<keyword evidence="11" id="KW-0732">Signal</keyword>
<comment type="similarity">
    <text evidence="2">Belongs to the RRM TET family.</text>
</comment>
<dbReference type="InterPro" id="IPR012677">
    <property type="entry name" value="Nucleotide-bd_a/b_plait_sf"/>
</dbReference>
<evidence type="ECO:0000256" key="11">
    <source>
        <dbReference type="SAM" id="SignalP"/>
    </source>
</evidence>
<gene>
    <name evidence="13" type="primary">caz</name>
</gene>
<dbReference type="Bgee" id="FBgn0244229">
    <property type="expression patterns" value="Expressed in insect adult head and 2 other cell types or tissues"/>
</dbReference>
<evidence type="ECO:0000256" key="6">
    <source>
        <dbReference type="ARBA" id="ARBA00022884"/>
    </source>
</evidence>
<dbReference type="SMR" id="A0A0R3P188"/>
<dbReference type="RefSeq" id="XP_015042078.1">
    <property type="nucleotide sequence ID" value="XM_015186592.2"/>
</dbReference>
<feature type="region of interest" description="Disordered" evidence="10">
    <location>
        <begin position="264"/>
        <end position="369"/>
    </location>
</feature>
<feature type="compositionally biased region" description="Gly residues" evidence="10">
    <location>
        <begin position="337"/>
        <end position="349"/>
    </location>
</feature>
<evidence type="ECO:0000313" key="13">
    <source>
        <dbReference type="RefSeq" id="XP_015042078.1"/>
    </source>
</evidence>
<evidence type="ECO:0000256" key="3">
    <source>
        <dbReference type="ARBA" id="ARBA00022723"/>
    </source>
</evidence>
<feature type="region of interest" description="Disordered" evidence="10">
    <location>
        <begin position="172"/>
        <end position="233"/>
    </location>
</feature>
<evidence type="ECO:0000256" key="5">
    <source>
        <dbReference type="ARBA" id="ARBA00022833"/>
    </source>
</evidence>
<organism evidence="12 13">
    <name type="scientific">Drosophila pseudoobscura pseudoobscura</name>
    <name type="common">Fruit fly</name>
    <dbReference type="NCBI Taxonomy" id="46245"/>
    <lineage>
        <taxon>Eukaryota</taxon>
        <taxon>Metazoa</taxon>
        <taxon>Ecdysozoa</taxon>
        <taxon>Arthropoda</taxon>
        <taxon>Hexapoda</taxon>
        <taxon>Insecta</taxon>
        <taxon>Pterygota</taxon>
        <taxon>Neoptera</taxon>
        <taxon>Endopterygota</taxon>
        <taxon>Diptera</taxon>
        <taxon>Brachycera</taxon>
        <taxon>Muscomorpha</taxon>
        <taxon>Ephydroidea</taxon>
        <taxon>Drosophilidae</taxon>
        <taxon>Drosophila</taxon>
        <taxon>Sophophora</taxon>
    </lineage>
</organism>
<feature type="chain" id="PRO_5043556765" evidence="11">
    <location>
        <begin position="21"/>
        <end position="369"/>
    </location>
</feature>
<feature type="compositionally biased region" description="Gly residues" evidence="10">
    <location>
        <begin position="63"/>
        <end position="76"/>
    </location>
</feature>
<dbReference type="Gene3D" id="4.10.1060.10">
    <property type="entry name" value="Zinc finger, RanBP2-type"/>
    <property type="match status" value="1"/>
</dbReference>
<feature type="signal peptide" evidence="11">
    <location>
        <begin position="1"/>
        <end position="20"/>
    </location>
</feature>
<dbReference type="InterPro" id="IPR036443">
    <property type="entry name" value="Znf_RanBP2_sf"/>
</dbReference>
<keyword evidence="6 8" id="KW-0694">RNA-binding</keyword>
<dbReference type="Gene3D" id="3.30.70.330">
    <property type="match status" value="1"/>
</dbReference>
<accession>A0A6I8VIH7</accession>